<name>A0A2P2P9V9_RHIMU</name>
<evidence type="ECO:0000313" key="1">
    <source>
        <dbReference type="EMBL" id="MBX51538.1"/>
    </source>
</evidence>
<proteinExistence type="predicted"/>
<protein>
    <submittedName>
        <fullName evidence="1">Uncharacterized protein</fullName>
    </submittedName>
</protein>
<reference evidence="1" key="1">
    <citation type="submission" date="2018-02" db="EMBL/GenBank/DDBJ databases">
        <title>Rhizophora mucronata_Transcriptome.</title>
        <authorList>
            <person name="Meera S.P."/>
            <person name="Sreeshan A."/>
            <person name="Augustine A."/>
        </authorList>
    </citation>
    <scope>NUCLEOTIDE SEQUENCE</scope>
    <source>
        <tissue evidence="1">Leaf</tissue>
    </source>
</reference>
<sequence>MPFSLEFSVLFSSSFLISPNFLLNSPTVPSCHIIWSSSLLHSLSCITHPSSLMKWL</sequence>
<dbReference type="EMBL" id="GGEC01071054">
    <property type="protein sequence ID" value="MBX51538.1"/>
    <property type="molecule type" value="Transcribed_RNA"/>
</dbReference>
<organism evidence="1">
    <name type="scientific">Rhizophora mucronata</name>
    <name type="common">Asiatic mangrove</name>
    <dbReference type="NCBI Taxonomy" id="61149"/>
    <lineage>
        <taxon>Eukaryota</taxon>
        <taxon>Viridiplantae</taxon>
        <taxon>Streptophyta</taxon>
        <taxon>Embryophyta</taxon>
        <taxon>Tracheophyta</taxon>
        <taxon>Spermatophyta</taxon>
        <taxon>Magnoliopsida</taxon>
        <taxon>eudicotyledons</taxon>
        <taxon>Gunneridae</taxon>
        <taxon>Pentapetalae</taxon>
        <taxon>rosids</taxon>
        <taxon>fabids</taxon>
        <taxon>Malpighiales</taxon>
        <taxon>Rhizophoraceae</taxon>
        <taxon>Rhizophora</taxon>
    </lineage>
</organism>
<accession>A0A2P2P9V9</accession>
<dbReference type="AlphaFoldDB" id="A0A2P2P9V9"/>